<name>A0A327NF95_9BACT</name>
<evidence type="ECO:0000313" key="1">
    <source>
        <dbReference type="EMBL" id="RAI72919.1"/>
    </source>
</evidence>
<sequence length="74" mass="8952">MKTGLIHTTIRRKPVYYKLKRQVVAEFQSEIAQANGWDRDWLHWKRGITLQMRYNNLLFSNQPTRHRSLTKMHG</sequence>
<dbReference type="RefSeq" id="WP_111351490.1">
    <property type="nucleotide sequence ID" value="NZ_QLII01000004.1"/>
</dbReference>
<comment type="caution">
    <text evidence="1">The sequence shown here is derived from an EMBL/GenBank/DDBJ whole genome shotgun (WGS) entry which is preliminary data.</text>
</comment>
<gene>
    <name evidence="1" type="ORF">HMF3257_39130</name>
</gene>
<dbReference type="Proteomes" id="UP000249016">
    <property type="component" value="Unassembled WGS sequence"/>
</dbReference>
<proteinExistence type="predicted"/>
<organism evidence="1 2">
    <name type="scientific">Spirosoma telluris</name>
    <dbReference type="NCBI Taxonomy" id="2183553"/>
    <lineage>
        <taxon>Bacteria</taxon>
        <taxon>Pseudomonadati</taxon>
        <taxon>Bacteroidota</taxon>
        <taxon>Cytophagia</taxon>
        <taxon>Cytophagales</taxon>
        <taxon>Cytophagaceae</taxon>
        <taxon>Spirosoma</taxon>
    </lineage>
</organism>
<accession>A0A327NF95</accession>
<reference evidence="1 2" key="1">
    <citation type="submission" date="2018-06" db="EMBL/GenBank/DDBJ databases">
        <title>Spirosoma sp. HMF3257 Genome sequencing and assembly.</title>
        <authorList>
            <person name="Kang H."/>
            <person name="Cha I."/>
            <person name="Kim H."/>
            <person name="Kang J."/>
            <person name="Joh K."/>
        </authorList>
    </citation>
    <scope>NUCLEOTIDE SEQUENCE [LARGE SCALE GENOMIC DNA]</scope>
    <source>
        <strain evidence="1 2">HMF3257</strain>
    </source>
</reference>
<dbReference type="OrthoDB" id="965737at2"/>
<keyword evidence="2" id="KW-1185">Reference proteome</keyword>
<evidence type="ECO:0000313" key="2">
    <source>
        <dbReference type="Proteomes" id="UP000249016"/>
    </source>
</evidence>
<dbReference type="AlphaFoldDB" id="A0A327NF95"/>
<protein>
    <submittedName>
        <fullName evidence="1">Uncharacterized protein</fullName>
    </submittedName>
</protein>
<dbReference type="EMBL" id="QLII01000004">
    <property type="protein sequence ID" value="RAI72919.1"/>
    <property type="molecule type" value="Genomic_DNA"/>
</dbReference>